<evidence type="ECO:0000259" key="5">
    <source>
        <dbReference type="Pfam" id="PF00296"/>
    </source>
</evidence>
<reference evidence="6 7" key="1">
    <citation type="submission" date="2019-05" db="EMBL/GenBank/DDBJ databases">
        <title>Burkholderia sp. DHOD12, isolated from subtropical forest soil.</title>
        <authorList>
            <person name="Gao Z.-H."/>
            <person name="Qiu L.-H."/>
        </authorList>
    </citation>
    <scope>NUCLEOTIDE SEQUENCE [LARGE SCALE GENOMIC DNA]</scope>
    <source>
        <strain evidence="6 7">DHOD12</strain>
    </source>
</reference>
<dbReference type="SUPFAM" id="SSF51679">
    <property type="entry name" value="Bacterial luciferase-like"/>
    <property type="match status" value="1"/>
</dbReference>
<organism evidence="6 7">
    <name type="scientific">Trinickia violacea</name>
    <dbReference type="NCBI Taxonomy" id="2571746"/>
    <lineage>
        <taxon>Bacteria</taxon>
        <taxon>Pseudomonadati</taxon>
        <taxon>Pseudomonadota</taxon>
        <taxon>Betaproteobacteria</taxon>
        <taxon>Burkholderiales</taxon>
        <taxon>Burkholderiaceae</taxon>
        <taxon>Trinickia</taxon>
    </lineage>
</organism>
<dbReference type="InterPro" id="IPR011251">
    <property type="entry name" value="Luciferase-like_dom"/>
</dbReference>
<accession>A0A4P8J046</accession>
<gene>
    <name evidence="6" type="ORF">FAZ95_35780</name>
</gene>
<dbReference type="KEGG" id="tvl:FAZ95_35780"/>
<keyword evidence="4" id="KW-0503">Monooxygenase</keyword>
<protein>
    <submittedName>
        <fullName evidence="6">LLM class oxidoreductase</fullName>
    </submittedName>
</protein>
<keyword evidence="3" id="KW-0560">Oxidoreductase</keyword>
<dbReference type="AlphaFoldDB" id="A0A4P8J046"/>
<dbReference type="OrthoDB" id="7239898at2"/>
<dbReference type="InterPro" id="IPR036661">
    <property type="entry name" value="Luciferase-like_sf"/>
</dbReference>
<dbReference type="Pfam" id="PF00296">
    <property type="entry name" value="Bac_luciferase"/>
    <property type="match status" value="1"/>
</dbReference>
<dbReference type="InterPro" id="IPR020020">
    <property type="entry name" value="Luciferase-type_oxidoreductase"/>
</dbReference>
<dbReference type="GO" id="GO:0016705">
    <property type="term" value="F:oxidoreductase activity, acting on paired donors, with incorporation or reduction of molecular oxygen"/>
    <property type="evidence" value="ECO:0007669"/>
    <property type="project" value="InterPro"/>
</dbReference>
<evidence type="ECO:0000256" key="1">
    <source>
        <dbReference type="ARBA" id="ARBA00022630"/>
    </source>
</evidence>
<proteinExistence type="predicted"/>
<keyword evidence="2" id="KW-0288">FMN</keyword>
<sequence length="328" mass="36451">MSQVLGNEVELEAAPNRGFHDVFRPGELTLGFILPLEGYPHSAAPTMRNHGELAELSDKLGFAALWARDVPMHDPAFGDTGQTFEAFTYLSFLAAKTQRIALGTASTVIPFRHPVLLGKEAATVDQLSGGRLILGIASGDRPAEYPAFGIESDYETRGERFRDAFQMFNVLTQESFPIAASDRFGTLEGHLDLVPKPTRRIPLMVTGRSQQAIDWIARHSDGWFYYYVNVERVQPLVSMWRDEVAKVHGTEAFKPYAQGMFFDLASDPNCPGVPIHAGLRMGRNTLIQYLETLRAAGVNHVAFNLKPSQRDARGVMEELAEYVLPTLR</sequence>
<dbReference type="NCBIfam" id="TIGR03571">
    <property type="entry name" value="lucif_BA3436"/>
    <property type="match status" value="1"/>
</dbReference>
<evidence type="ECO:0000256" key="4">
    <source>
        <dbReference type="ARBA" id="ARBA00023033"/>
    </source>
</evidence>
<evidence type="ECO:0000313" key="7">
    <source>
        <dbReference type="Proteomes" id="UP000298656"/>
    </source>
</evidence>
<evidence type="ECO:0000313" key="6">
    <source>
        <dbReference type="EMBL" id="QCP55012.1"/>
    </source>
</evidence>
<keyword evidence="1" id="KW-0285">Flavoprotein</keyword>
<dbReference type="PANTHER" id="PTHR30011:SF16">
    <property type="entry name" value="C2H2 FINGER DOMAIN TRANSCRIPTION FACTOR (EUROFUNG)-RELATED"/>
    <property type="match status" value="1"/>
</dbReference>
<keyword evidence="7" id="KW-1185">Reference proteome</keyword>
<dbReference type="InterPro" id="IPR051260">
    <property type="entry name" value="Diverse_substr_monoxygenases"/>
</dbReference>
<dbReference type="Gene3D" id="3.20.20.30">
    <property type="entry name" value="Luciferase-like domain"/>
    <property type="match status" value="1"/>
</dbReference>
<dbReference type="PANTHER" id="PTHR30011">
    <property type="entry name" value="ALKANESULFONATE MONOOXYGENASE-RELATED"/>
    <property type="match status" value="1"/>
</dbReference>
<feature type="domain" description="Luciferase-like" evidence="5">
    <location>
        <begin position="39"/>
        <end position="247"/>
    </location>
</feature>
<dbReference type="GO" id="GO:0004497">
    <property type="term" value="F:monooxygenase activity"/>
    <property type="evidence" value="ECO:0007669"/>
    <property type="project" value="UniProtKB-KW"/>
</dbReference>
<name>A0A4P8J046_9BURK</name>
<evidence type="ECO:0000256" key="2">
    <source>
        <dbReference type="ARBA" id="ARBA00022643"/>
    </source>
</evidence>
<dbReference type="EMBL" id="CP040078">
    <property type="protein sequence ID" value="QCP55012.1"/>
    <property type="molecule type" value="Genomic_DNA"/>
</dbReference>
<dbReference type="Proteomes" id="UP000298656">
    <property type="component" value="Chromosome 2"/>
</dbReference>
<evidence type="ECO:0000256" key="3">
    <source>
        <dbReference type="ARBA" id="ARBA00023002"/>
    </source>
</evidence>